<dbReference type="Proteomes" id="UP000011531">
    <property type="component" value="Unassembled WGS sequence"/>
</dbReference>
<keyword evidence="1" id="KW-0472">Membrane</keyword>
<accession>L9WNN8</accession>
<dbReference type="STRING" id="1227498.C492_21180"/>
<keyword evidence="3" id="KW-1185">Reference proteome</keyword>
<feature type="transmembrane region" description="Helical" evidence="1">
    <location>
        <begin position="75"/>
        <end position="95"/>
    </location>
</feature>
<feature type="transmembrane region" description="Helical" evidence="1">
    <location>
        <begin position="6"/>
        <end position="39"/>
    </location>
</feature>
<feature type="transmembrane region" description="Helical" evidence="1">
    <location>
        <begin position="51"/>
        <end position="69"/>
    </location>
</feature>
<gene>
    <name evidence="2" type="ORF">C492_21180</name>
</gene>
<organism evidence="2 3">
    <name type="scientific">Natronococcus jeotgali DSM 18795</name>
    <dbReference type="NCBI Taxonomy" id="1227498"/>
    <lineage>
        <taxon>Archaea</taxon>
        <taxon>Methanobacteriati</taxon>
        <taxon>Methanobacteriota</taxon>
        <taxon>Stenosarchaea group</taxon>
        <taxon>Halobacteria</taxon>
        <taxon>Halobacteriales</taxon>
        <taxon>Natrialbaceae</taxon>
        <taxon>Natronococcus</taxon>
    </lineage>
</organism>
<name>L9WNN8_9EURY</name>
<keyword evidence="1" id="KW-1133">Transmembrane helix</keyword>
<comment type="caution">
    <text evidence="2">The sequence shown here is derived from an EMBL/GenBank/DDBJ whole genome shotgun (WGS) entry which is preliminary data.</text>
</comment>
<dbReference type="AlphaFoldDB" id="L9WNN8"/>
<keyword evidence="1" id="KW-0812">Transmembrane</keyword>
<evidence type="ECO:0000256" key="1">
    <source>
        <dbReference type="SAM" id="Phobius"/>
    </source>
</evidence>
<dbReference type="RefSeq" id="WP_008427145.1">
    <property type="nucleotide sequence ID" value="NZ_AOIA01000164.1"/>
</dbReference>
<protein>
    <submittedName>
        <fullName evidence="2">Uncharacterized protein</fullName>
    </submittedName>
</protein>
<sequence length="108" mass="10828">MDRLDGVALVGVLGLAASSAVLEGAAVAALLGGFLLSLSTWRLRGGRPWEALAWLAWVVTAVAAVLPLGGAPFAVVFFGSMLVGLASLLGGRAGLLPDVWTAGSGARE</sequence>
<evidence type="ECO:0000313" key="2">
    <source>
        <dbReference type="EMBL" id="ELY51100.1"/>
    </source>
</evidence>
<dbReference type="EMBL" id="AOIA01000164">
    <property type="protein sequence ID" value="ELY51100.1"/>
    <property type="molecule type" value="Genomic_DNA"/>
</dbReference>
<reference evidence="2 3" key="1">
    <citation type="journal article" date="2014" name="PLoS Genet.">
        <title>Phylogenetically driven sequencing of extremely halophilic archaea reveals strategies for static and dynamic osmo-response.</title>
        <authorList>
            <person name="Becker E.A."/>
            <person name="Seitzer P.M."/>
            <person name="Tritt A."/>
            <person name="Larsen D."/>
            <person name="Krusor M."/>
            <person name="Yao A.I."/>
            <person name="Wu D."/>
            <person name="Madern D."/>
            <person name="Eisen J.A."/>
            <person name="Darling A.E."/>
            <person name="Facciotti M.T."/>
        </authorList>
    </citation>
    <scope>NUCLEOTIDE SEQUENCE [LARGE SCALE GENOMIC DNA]</scope>
    <source>
        <strain evidence="2 3">DSM 18795</strain>
    </source>
</reference>
<proteinExistence type="predicted"/>
<evidence type="ECO:0000313" key="3">
    <source>
        <dbReference type="Proteomes" id="UP000011531"/>
    </source>
</evidence>